<sequence length="266" mass="29401">MNERLVSRVVIGLSLALIAAEAVLIAVYGLRMEIVLLPFIVFLAALGLLFGIASMRGMRSDIESVSMRRERAMKDELVRKRLEGYEVDEEFLPGSRKNKKPALRPSGTAAPAPAGRQPGVRPSYDPQNDPFEQVDSKLLELAPSFGGFRQMIAAIEAMDNVSYKRLLYSLNMEVVDQEEFVRPLKEAVARAGRSGGPLRQELDHGGMEEYIKAVLAGRDGRGESSGRTFSLDPDDGMPAGLSQPPEDFSHKPRAVIDQFKRSMKRP</sequence>
<reference evidence="3 4" key="1">
    <citation type="journal article" date="2020" name="Microorganisms">
        <title>Simultaneous Genome Sequencing of Prosthecochloris ethylica and Desulfuromonas acetoxidans within a Syntrophic Mixture Reveals Unique Pili and Protein Interactions.</title>
        <authorList>
            <person name="Kyndt J.A."/>
            <person name="Van Beeumen J.J."/>
            <person name="Meyer T.E."/>
        </authorList>
    </citation>
    <scope>NUCLEOTIDE SEQUENCE [LARGE SCALE GENOMIC DNA]</scope>
    <source>
        <strain evidence="3 4">N3</strain>
    </source>
</reference>
<evidence type="ECO:0000313" key="3">
    <source>
        <dbReference type="EMBL" id="MBF0635653.1"/>
    </source>
</evidence>
<name>A0ABR9XNW2_9CHLB</name>
<proteinExistence type="predicted"/>
<keyword evidence="2" id="KW-1133">Transmembrane helix</keyword>
<comment type="caution">
    <text evidence="3">The sequence shown here is derived from an EMBL/GenBank/DDBJ whole genome shotgun (WGS) entry which is preliminary data.</text>
</comment>
<gene>
    <name evidence="3" type="ORF">INT08_00465</name>
</gene>
<evidence type="ECO:0000256" key="1">
    <source>
        <dbReference type="SAM" id="MobiDB-lite"/>
    </source>
</evidence>
<accession>A0ABR9XNW2</accession>
<feature type="transmembrane region" description="Helical" evidence="2">
    <location>
        <begin position="34"/>
        <end position="53"/>
    </location>
</feature>
<evidence type="ECO:0000313" key="4">
    <source>
        <dbReference type="Proteomes" id="UP000619838"/>
    </source>
</evidence>
<organism evidence="3 4">
    <name type="scientific">Prosthecochloris ethylica</name>
    <dbReference type="NCBI Taxonomy" id="2743976"/>
    <lineage>
        <taxon>Bacteria</taxon>
        <taxon>Pseudomonadati</taxon>
        <taxon>Chlorobiota</taxon>
        <taxon>Chlorobiia</taxon>
        <taxon>Chlorobiales</taxon>
        <taxon>Chlorobiaceae</taxon>
        <taxon>Prosthecochloris</taxon>
    </lineage>
</organism>
<feature type="transmembrane region" description="Helical" evidence="2">
    <location>
        <begin position="9"/>
        <end position="28"/>
    </location>
</feature>
<dbReference type="EMBL" id="JADGII010000001">
    <property type="protein sequence ID" value="MBF0635653.1"/>
    <property type="molecule type" value="Genomic_DNA"/>
</dbReference>
<keyword evidence="2" id="KW-0812">Transmembrane</keyword>
<dbReference type="RefSeq" id="WP_175186870.1">
    <property type="nucleotide sequence ID" value="NZ_JABVZQ010000002.1"/>
</dbReference>
<dbReference type="Proteomes" id="UP000619838">
    <property type="component" value="Unassembled WGS sequence"/>
</dbReference>
<evidence type="ECO:0000256" key="2">
    <source>
        <dbReference type="SAM" id="Phobius"/>
    </source>
</evidence>
<feature type="region of interest" description="Disordered" evidence="1">
    <location>
        <begin position="95"/>
        <end position="131"/>
    </location>
</feature>
<feature type="region of interest" description="Disordered" evidence="1">
    <location>
        <begin position="217"/>
        <end position="266"/>
    </location>
</feature>
<keyword evidence="4" id="KW-1185">Reference proteome</keyword>
<protein>
    <submittedName>
        <fullName evidence="3">Uncharacterized protein</fullName>
    </submittedName>
</protein>
<keyword evidence="2" id="KW-0472">Membrane</keyword>